<sequence length="42" mass="4789">MLKDDLLITYSRYSEYFHPLNTSSLLFSIFSLGCNSITTSLP</sequence>
<name>A0A8S5RI11_9VIRU</name>
<proteinExistence type="predicted"/>
<accession>A0A8S5RI11</accession>
<dbReference type="PROSITE" id="PS51257">
    <property type="entry name" value="PROKAR_LIPOPROTEIN"/>
    <property type="match status" value="1"/>
</dbReference>
<protein>
    <submittedName>
        <fullName evidence="1">Uncharacterized protein</fullName>
    </submittedName>
</protein>
<organism evidence="1">
    <name type="scientific">virus sp. ctML55</name>
    <dbReference type="NCBI Taxonomy" id="2827627"/>
    <lineage>
        <taxon>Viruses</taxon>
    </lineage>
</organism>
<evidence type="ECO:0000313" key="1">
    <source>
        <dbReference type="EMBL" id="DAE30803.1"/>
    </source>
</evidence>
<dbReference type="EMBL" id="BK059105">
    <property type="protein sequence ID" value="DAE30803.1"/>
    <property type="molecule type" value="Genomic_DNA"/>
</dbReference>
<reference evidence="1" key="1">
    <citation type="journal article" date="2021" name="Proc. Natl. Acad. Sci. U.S.A.">
        <title>A Catalog of Tens of Thousands of Viruses from Human Metagenomes Reveals Hidden Associations with Chronic Diseases.</title>
        <authorList>
            <person name="Tisza M.J."/>
            <person name="Buck C.B."/>
        </authorList>
    </citation>
    <scope>NUCLEOTIDE SEQUENCE</scope>
    <source>
        <strain evidence="1">CtML55</strain>
    </source>
</reference>